<evidence type="ECO:0000256" key="7">
    <source>
        <dbReference type="ARBA" id="ARBA00022989"/>
    </source>
</evidence>
<dbReference type="GO" id="GO:0006493">
    <property type="term" value="P:protein O-linked glycosylation"/>
    <property type="evidence" value="ECO:0007669"/>
    <property type="project" value="TreeGrafter"/>
</dbReference>
<dbReference type="VEuPathDB" id="CryptoDB:GNI_139930"/>
<dbReference type="Gene3D" id="3.90.550.50">
    <property type="match status" value="1"/>
</dbReference>
<dbReference type="Pfam" id="PF01762">
    <property type="entry name" value="Galactosyl_T"/>
    <property type="match status" value="1"/>
</dbReference>
<keyword evidence="13" id="KW-1185">Reference proteome</keyword>
<keyword evidence="7" id="KW-1133">Transmembrane helix</keyword>
<sequence>MTLLMMLLRVLLMILFPALAIVLPIDTNQTSFNSAATAISVTAAGAAAGRIEDFPNPVWTAPPCEQLRPRLLMLYTRTDRQAARAAIYRNVTAALERLDLVDKYSLIFPVGLTESCSEVVPDSELRRRLASVDANDCVYSREEERGYNILGADYVDRYDTLYNKSGSVLNFANACAKYFRWLIKVDDDMNIHYSALDLFLDSLDTLIGSVTVKPRYLWMGMEWKNLLVLTEGPNAEHAYTAYNYPPFMSGPFYIMGADTASILYQEMKRNNTVYRNEDAMMGILADNLRNLNPSVNLLSLDHSEFITNHLGKWLHERVCPRYNDLYKPNYDHAVPCHCEKTIAFPNVQEIDNILNRDCELDFNWSAYWSSLFQDTLHYF</sequence>
<evidence type="ECO:0000256" key="6">
    <source>
        <dbReference type="ARBA" id="ARBA00022968"/>
    </source>
</evidence>
<dbReference type="PANTHER" id="PTHR11214:SF314">
    <property type="entry name" value="HEXOSYLTRANSFERASE"/>
    <property type="match status" value="1"/>
</dbReference>
<keyword evidence="8 10" id="KW-0333">Golgi apparatus</keyword>
<dbReference type="OrthoDB" id="5957813at2759"/>
<feature type="chain" id="PRO_5001514947" description="Hexosyltransferase" evidence="11">
    <location>
        <begin position="21"/>
        <end position="379"/>
    </location>
</feature>
<evidence type="ECO:0000256" key="5">
    <source>
        <dbReference type="ARBA" id="ARBA00022692"/>
    </source>
</evidence>
<keyword evidence="3 10" id="KW-0328">Glycosyltransferase</keyword>
<keyword evidence="4" id="KW-0808">Transferase</keyword>
<comment type="subcellular location">
    <subcellularLocation>
        <location evidence="1 10">Golgi apparatus membrane</location>
        <topology evidence="1 10">Single-pass type II membrane protein</topology>
    </subcellularLocation>
</comment>
<gene>
    <name evidence="12" type="ORF">GNI_139930</name>
</gene>
<comment type="caution">
    <text evidence="12">The sequence shown here is derived from an EMBL/GenBank/DDBJ whole genome shotgun (WGS) entry which is preliminary data.</text>
</comment>
<evidence type="ECO:0000313" key="12">
    <source>
        <dbReference type="EMBL" id="EZG45263.1"/>
    </source>
</evidence>
<keyword evidence="6" id="KW-0735">Signal-anchor</keyword>
<evidence type="ECO:0000256" key="4">
    <source>
        <dbReference type="ARBA" id="ARBA00022679"/>
    </source>
</evidence>
<proteinExistence type="inferred from homology"/>
<evidence type="ECO:0000256" key="3">
    <source>
        <dbReference type="ARBA" id="ARBA00022676"/>
    </source>
</evidence>
<dbReference type="RefSeq" id="XP_011132535.1">
    <property type="nucleotide sequence ID" value="XM_011134233.1"/>
</dbReference>
<dbReference type="GO" id="GO:0000139">
    <property type="term" value="C:Golgi membrane"/>
    <property type="evidence" value="ECO:0007669"/>
    <property type="project" value="UniProtKB-SubCell"/>
</dbReference>
<dbReference type="EC" id="2.4.1.-" evidence="10"/>
<evidence type="ECO:0000256" key="9">
    <source>
        <dbReference type="ARBA" id="ARBA00023136"/>
    </source>
</evidence>
<evidence type="ECO:0000256" key="10">
    <source>
        <dbReference type="RuleBase" id="RU363063"/>
    </source>
</evidence>
<evidence type="ECO:0000256" key="11">
    <source>
        <dbReference type="SAM" id="SignalP"/>
    </source>
</evidence>
<protein>
    <recommendedName>
        <fullName evidence="10">Hexosyltransferase</fullName>
        <ecNumber evidence="10">2.4.1.-</ecNumber>
    </recommendedName>
</protein>
<comment type="similarity">
    <text evidence="2 10">Belongs to the glycosyltransferase 31 family.</text>
</comment>
<accession>A0A023B152</accession>
<keyword evidence="11" id="KW-0732">Signal</keyword>
<evidence type="ECO:0000313" key="13">
    <source>
        <dbReference type="Proteomes" id="UP000019763"/>
    </source>
</evidence>
<evidence type="ECO:0000256" key="8">
    <source>
        <dbReference type="ARBA" id="ARBA00023034"/>
    </source>
</evidence>
<keyword evidence="9" id="KW-0472">Membrane</keyword>
<dbReference type="GO" id="GO:0016758">
    <property type="term" value="F:hexosyltransferase activity"/>
    <property type="evidence" value="ECO:0007669"/>
    <property type="project" value="InterPro"/>
</dbReference>
<dbReference type="InterPro" id="IPR002659">
    <property type="entry name" value="Glyco_trans_31"/>
</dbReference>
<feature type="signal peptide" evidence="11">
    <location>
        <begin position="1"/>
        <end position="20"/>
    </location>
</feature>
<keyword evidence="5" id="KW-0812">Transmembrane</keyword>
<reference evidence="12" key="1">
    <citation type="submission" date="2013-12" db="EMBL/GenBank/DDBJ databases">
        <authorList>
            <person name="Omoto C.K."/>
            <person name="Sibley D."/>
            <person name="Venepally P."/>
            <person name="Hadjithomas M."/>
            <person name="Karamycheva S."/>
            <person name="Brunk B."/>
            <person name="Roos D."/>
            <person name="Caler E."/>
            <person name="Lorenzi H."/>
        </authorList>
    </citation>
    <scope>NUCLEOTIDE SEQUENCE</scope>
</reference>
<dbReference type="Proteomes" id="UP000019763">
    <property type="component" value="Unassembled WGS sequence"/>
</dbReference>
<dbReference type="GeneID" id="22914960"/>
<dbReference type="EMBL" id="AFNH02001035">
    <property type="protein sequence ID" value="EZG45263.1"/>
    <property type="molecule type" value="Genomic_DNA"/>
</dbReference>
<evidence type="ECO:0000256" key="1">
    <source>
        <dbReference type="ARBA" id="ARBA00004323"/>
    </source>
</evidence>
<evidence type="ECO:0000256" key="2">
    <source>
        <dbReference type="ARBA" id="ARBA00008661"/>
    </source>
</evidence>
<organism evidence="12 13">
    <name type="scientific">Gregarina niphandrodes</name>
    <name type="common">Septate eugregarine</name>
    <dbReference type="NCBI Taxonomy" id="110365"/>
    <lineage>
        <taxon>Eukaryota</taxon>
        <taxon>Sar</taxon>
        <taxon>Alveolata</taxon>
        <taxon>Apicomplexa</taxon>
        <taxon>Conoidasida</taxon>
        <taxon>Gregarinasina</taxon>
        <taxon>Eugregarinorida</taxon>
        <taxon>Gregarinidae</taxon>
        <taxon>Gregarina</taxon>
    </lineage>
</organism>
<name>A0A023B152_GRENI</name>
<dbReference type="AlphaFoldDB" id="A0A023B152"/>
<dbReference type="PANTHER" id="PTHR11214">
    <property type="entry name" value="BETA-1,3-N-ACETYLGLUCOSAMINYLTRANSFERASE"/>
    <property type="match status" value="1"/>
</dbReference>